<gene>
    <name evidence="10" type="primary">LOC123616405</name>
</gene>
<sequence length="64" mass="6912">MRLRYLLLAFLLAVLLSVPGFTKDIGNTVSCLGNKGVCVPVKCGPKMKQIGTCGSPKVKCCRRK</sequence>
<dbReference type="InterPro" id="IPR006080">
    <property type="entry name" value="Beta/alpha-defensin_C"/>
</dbReference>
<feature type="chain" id="PRO_5040933057" evidence="7">
    <location>
        <begin position="23"/>
        <end position="64"/>
    </location>
</feature>
<dbReference type="SMART" id="SM00048">
    <property type="entry name" value="DEFSN"/>
    <property type="match status" value="1"/>
</dbReference>
<dbReference type="AlphaFoldDB" id="A0A9W3G3Q5"/>
<keyword evidence="3" id="KW-0929">Antimicrobial</keyword>
<dbReference type="RefSeq" id="XP_045371483.1">
    <property type="nucleotide sequence ID" value="XM_045515527.1"/>
</dbReference>
<dbReference type="GO" id="GO:0031731">
    <property type="term" value="F:CCR6 chemokine receptor binding"/>
    <property type="evidence" value="ECO:0007669"/>
    <property type="project" value="TreeGrafter"/>
</dbReference>
<protein>
    <submittedName>
        <fullName evidence="10">Beta-defensin 1</fullName>
    </submittedName>
</protein>
<dbReference type="FunFam" id="3.10.360.10:FF:000001">
    <property type="entry name" value="Beta-defensin 1"/>
    <property type="match status" value="1"/>
</dbReference>
<dbReference type="Proteomes" id="UP001732780">
    <property type="component" value="Chromosome 26"/>
</dbReference>
<evidence type="ECO:0000313" key="9">
    <source>
        <dbReference type="Proteomes" id="UP001732780"/>
    </source>
</evidence>
<dbReference type="Gene3D" id="3.10.360.10">
    <property type="entry name" value="Antimicrobial Peptide, Beta-defensin 2, Chain A"/>
    <property type="match status" value="1"/>
</dbReference>
<dbReference type="RefSeq" id="XP_045371483.1">
    <property type="nucleotide sequence ID" value="XM_045515527.2"/>
</dbReference>
<evidence type="ECO:0000256" key="3">
    <source>
        <dbReference type="ARBA" id="ARBA00022529"/>
    </source>
</evidence>
<dbReference type="GO" id="GO:0042742">
    <property type="term" value="P:defense response to bacterium"/>
    <property type="evidence" value="ECO:0007669"/>
    <property type="project" value="UniProtKB-KW"/>
</dbReference>
<dbReference type="GeneID" id="123616405"/>
<evidence type="ECO:0000256" key="2">
    <source>
        <dbReference type="ARBA" id="ARBA00022525"/>
    </source>
</evidence>
<accession>A0A9W3G3Q5</accession>
<evidence type="ECO:0000256" key="6">
    <source>
        <dbReference type="ARBA" id="ARBA00023157"/>
    </source>
</evidence>
<keyword evidence="5" id="KW-0044">Antibiotic</keyword>
<dbReference type="Pfam" id="PF00711">
    <property type="entry name" value="Defensin_beta"/>
    <property type="match status" value="1"/>
</dbReference>
<feature type="domain" description="Beta/alpha-defensin C-terminal" evidence="8">
    <location>
        <begin position="31"/>
        <end position="61"/>
    </location>
</feature>
<dbReference type="SUPFAM" id="SSF57392">
    <property type="entry name" value="Defensin-like"/>
    <property type="match status" value="1"/>
</dbReference>
<keyword evidence="9" id="KW-1185">Reference proteome</keyword>
<keyword evidence="4" id="KW-0211">Defensin</keyword>
<evidence type="ECO:0000313" key="10">
    <source>
        <dbReference type="RefSeq" id="XP_045371483.1"/>
    </source>
</evidence>
<feature type="signal peptide" evidence="7">
    <location>
        <begin position="1"/>
        <end position="22"/>
    </location>
</feature>
<evidence type="ECO:0000256" key="4">
    <source>
        <dbReference type="ARBA" id="ARBA00022940"/>
    </source>
</evidence>
<name>A0A9W3G3Q5_CAMBA</name>
<evidence type="ECO:0000256" key="7">
    <source>
        <dbReference type="SAM" id="SignalP"/>
    </source>
</evidence>
<evidence type="ECO:0000259" key="8">
    <source>
        <dbReference type="SMART" id="SM00048"/>
    </source>
</evidence>
<comment type="subcellular location">
    <subcellularLocation>
        <location evidence="1">Secreted</location>
    </subcellularLocation>
</comment>
<keyword evidence="7" id="KW-0732">Signal</keyword>
<reference evidence="10" key="1">
    <citation type="submission" date="2025-08" db="UniProtKB">
        <authorList>
            <consortium name="RefSeq"/>
        </authorList>
    </citation>
    <scope>IDENTIFICATION</scope>
    <source>
        <tissue evidence="10">Blood</tissue>
    </source>
</reference>
<dbReference type="InterPro" id="IPR001855">
    <property type="entry name" value="Defensin_beta-like"/>
</dbReference>
<dbReference type="GO" id="GO:0042056">
    <property type="term" value="F:chemoattractant activity"/>
    <property type="evidence" value="ECO:0007669"/>
    <property type="project" value="TreeGrafter"/>
</dbReference>
<organism evidence="9 10">
    <name type="scientific">Camelus bactrianus</name>
    <name type="common">Bactrian camel</name>
    <dbReference type="NCBI Taxonomy" id="9837"/>
    <lineage>
        <taxon>Eukaryota</taxon>
        <taxon>Metazoa</taxon>
        <taxon>Chordata</taxon>
        <taxon>Craniata</taxon>
        <taxon>Vertebrata</taxon>
        <taxon>Euteleostomi</taxon>
        <taxon>Mammalia</taxon>
        <taxon>Eutheria</taxon>
        <taxon>Laurasiatheria</taxon>
        <taxon>Artiodactyla</taxon>
        <taxon>Tylopoda</taxon>
        <taxon>Camelidae</taxon>
        <taxon>Camelus</taxon>
    </lineage>
</organism>
<keyword evidence="6" id="KW-1015">Disulfide bond</keyword>
<evidence type="ECO:0000256" key="5">
    <source>
        <dbReference type="ARBA" id="ARBA00023022"/>
    </source>
</evidence>
<proteinExistence type="predicted"/>
<dbReference type="PANTHER" id="PTHR20515">
    <property type="entry name" value="BETA-DEFENSIN"/>
    <property type="match status" value="1"/>
</dbReference>
<dbReference type="PANTHER" id="PTHR20515:SF2">
    <property type="entry name" value="DEFENSIN BETA 4A"/>
    <property type="match status" value="1"/>
</dbReference>
<dbReference type="GO" id="GO:0005615">
    <property type="term" value="C:extracellular space"/>
    <property type="evidence" value="ECO:0007669"/>
    <property type="project" value="TreeGrafter"/>
</dbReference>
<dbReference type="GO" id="GO:0060326">
    <property type="term" value="P:cell chemotaxis"/>
    <property type="evidence" value="ECO:0007669"/>
    <property type="project" value="TreeGrafter"/>
</dbReference>
<evidence type="ECO:0000256" key="1">
    <source>
        <dbReference type="ARBA" id="ARBA00004613"/>
    </source>
</evidence>
<keyword evidence="2" id="KW-0964">Secreted</keyword>